<dbReference type="EMBL" id="LKCW01000056">
    <property type="protein sequence ID" value="KPM41995.1"/>
    <property type="molecule type" value="Genomic_DNA"/>
</dbReference>
<dbReference type="OrthoDB" id="5304511at2759"/>
<comment type="caution">
    <text evidence="1">The sequence shown here is derived from an EMBL/GenBank/DDBJ whole genome shotgun (WGS) entry which is preliminary data.</text>
</comment>
<dbReference type="AlphaFoldDB" id="A0A0P7BL15"/>
<evidence type="ECO:0000313" key="1">
    <source>
        <dbReference type="EMBL" id="KPM41995.1"/>
    </source>
</evidence>
<gene>
    <name evidence="1" type="ORF">AK830_g4600</name>
</gene>
<proteinExistence type="predicted"/>
<protein>
    <submittedName>
        <fullName evidence="1">Uncharacterized protein</fullName>
    </submittedName>
</protein>
<name>A0A0P7BL15_9HYPO</name>
<evidence type="ECO:0000313" key="2">
    <source>
        <dbReference type="Proteomes" id="UP000050424"/>
    </source>
</evidence>
<keyword evidence="2" id="KW-1185">Reference proteome</keyword>
<sequence>MAAVATASHFVSPTTTVHDQLKLTDLANELLLAILEFCPDIASLLNIAHTHPTLYYLAYEYQVVLAAQVLKNELPEEVYVHANLASRGIPISIGNPDDLVEDDITNTIGAVALFKDTFLSSLKSSILGALEVSRFHRKVVDLTEVCLRECFECRTQLFTPLQLSLERRKPSRSERIRIQQSIYLFEILRKTCKDMYVGKDQAHNYYLEFYYKLGELHISLMDYFLAPWEMYQVIAIQAFFRRALHGFERDETVSERAMPGLLTLGIPFLHEALFTKTQDERDEFIRPYEEEVLTKPIHAFGMVLSRGARRTWTRKQPKPHASYKRFGTEDASGVRMWERIEAKQLEMFTDDPQWTDMFDYELARLEGRLDLWSAALWDADRWGDILQTLSLPEPSCWKGIQHHCEPMELGFYIAKNIHRQHWMLNETVEG</sequence>
<reference evidence="1 2" key="1">
    <citation type="submission" date="2015-09" db="EMBL/GenBank/DDBJ databases">
        <title>Draft genome of a European isolate of the apple canker pathogen Neonectria ditissima.</title>
        <authorList>
            <person name="Gomez-Cortecero A."/>
            <person name="Harrison R.J."/>
            <person name="Armitage A.D."/>
        </authorList>
    </citation>
    <scope>NUCLEOTIDE SEQUENCE [LARGE SCALE GENOMIC DNA]</scope>
    <source>
        <strain evidence="1 2">R09/05</strain>
    </source>
</reference>
<accession>A0A0P7BL15</accession>
<organism evidence="1 2">
    <name type="scientific">Neonectria ditissima</name>
    <dbReference type="NCBI Taxonomy" id="78410"/>
    <lineage>
        <taxon>Eukaryota</taxon>
        <taxon>Fungi</taxon>
        <taxon>Dikarya</taxon>
        <taxon>Ascomycota</taxon>
        <taxon>Pezizomycotina</taxon>
        <taxon>Sordariomycetes</taxon>
        <taxon>Hypocreomycetidae</taxon>
        <taxon>Hypocreales</taxon>
        <taxon>Nectriaceae</taxon>
        <taxon>Neonectria</taxon>
    </lineage>
</organism>
<dbReference type="Proteomes" id="UP000050424">
    <property type="component" value="Unassembled WGS sequence"/>
</dbReference>